<dbReference type="GeneID" id="64961435"/>
<dbReference type="RefSeq" id="XP_041543876.1">
    <property type="nucleotide sequence ID" value="XM_041690275.1"/>
</dbReference>
<evidence type="ECO:0000313" key="2">
    <source>
        <dbReference type="Proteomes" id="UP000661280"/>
    </source>
</evidence>
<dbReference type="Proteomes" id="UP000661280">
    <property type="component" value="Chromosome 5"/>
</dbReference>
<accession>A0A7R7ZZ18</accession>
<dbReference type="OrthoDB" id="4471151at2759"/>
<sequence>MSCLASSILLWDGMREWLVKDKTRLPNHTTIAFIGVERGPDDLVVTCLRDRFRDRLLWSNFKAIGQPALVAVARAGWHIQSLDNIANSIREGRFDELELERARENAKEKLAWINRLSSGPPSRLD</sequence>
<reference evidence="1" key="2">
    <citation type="submission" date="2021-02" db="EMBL/GenBank/DDBJ databases">
        <title>Aspergillus luchuensis mut. kawachii IFO 4304 genome sequence.</title>
        <authorList>
            <person name="Mori K."/>
            <person name="Kadooka C."/>
            <person name="Goto M."/>
            <person name="Futagami T."/>
        </authorList>
    </citation>
    <scope>NUCLEOTIDE SEQUENCE</scope>
    <source>
        <strain evidence="1">IFO 4308</strain>
    </source>
</reference>
<proteinExistence type="predicted"/>
<dbReference type="KEGG" id="aluc:AKAW2_50455S"/>
<organism evidence="1 2">
    <name type="scientific">Aspergillus kawachii</name>
    <name type="common">White koji mold</name>
    <name type="synonym">Aspergillus awamori var. kawachi</name>
    <dbReference type="NCBI Taxonomy" id="1069201"/>
    <lineage>
        <taxon>Eukaryota</taxon>
        <taxon>Fungi</taxon>
        <taxon>Dikarya</taxon>
        <taxon>Ascomycota</taxon>
        <taxon>Pezizomycotina</taxon>
        <taxon>Eurotiomycetes</taxon>
        <taxon>Eurotiomycetidae</taxon>
        <taxon>Eurotiales</taxon>
        <taxon>Aspergillaceae</taxon>
        <taxon>Aspergillus</taxon>
        <taxon>Aspergillus subgen. Circumdati</taxon>
    </lineage>
</organism>
<dbReference type="AlphaFoldDB" id="A0A7R7ZZ18"/>
<reference evidence="1" key="1">
    <citation type="submission" date="2021-01" db="EMBL/GenBank/DDBJ databases">
        <authorList>
            <consortium name="Aspergillus luchuensis mut. kawachii IFO 4304 genome sequencing consortium"/>
            <person name="Kazuki M."/>
            <person name="Futagami T."/>
        </authorList>
    </citation>
    <scope>NUCLEOTIDE SEQUENCE</scope>
    <source>
        <strain evidence="1">IFO 4308</strain>
    </source>
</reference>
<protein>
    <submittedName>
        <fullName evidence="1">Uncharacterized protein</fullName>
    </submittedName>
</protein>
<evidence type="ECO:0000313" key="1">
    <source>
        <dbReference type="EMBL" id="BCS00114.1"/>
    </source>
</evidence>
<gene>
    <name evidence="1" type="ORF">AKAW2_50455S</name>
</gene>
<keyword evidence="2" id="KW-1185">Reference proteome</keyword>
<dbReference type="EMBL" id="AP024429">
    <property type="protein sequence ID" value="BCS00114.1"/>
    <property type="molecule type" value="Genomic_DNA"/>
</dbReference>
<name>A0A7R7ZZ18_ASPKA</name>